<keyword evidence="2" id="KW-1185">Reference proteome</keyword>
<name>A0ACB6QH07_9PLEO</name>
<evidence type="ECO:0000313" key="1">
    <source>
        <dbReference type="EMBL" id="KAF2465848.1"/>
    </source>
</evidence>
<organism evidence="1 2">
    <name type="scientific">Lindgomyces ingoldianus</name>
    <dbReference type="NCBI Taxonomy" id="673940"/>
    <lineage>
        <taxon>Eukaryota</taxon>
        <taxon>Fungi</taxon>
        <taxon>Dikarya</taxon>
        <taxon>Ascomycota</taxon>
        <taxon>Pezizomycotina</taxon>
        <taxon>Dothideomycetes</taxon>
        <taxon>Pleosporomycetidae</taxon>
        <taxon>Pleosporales</taxon>
        <taxon>Lindgomycetaceae</taxon>
        <taxon>Lindgomyces</taxon>
    </lineage>
</organism>
<gene>
    <name evidence="1" type="ORF">BDR25DRAFT_395979</name>
</gene>
<protein>
    <submittedName>
        <fullName evidence="1">Uncharacterized protein</fullName>
    </submittedName>
</protein>
<evidence type="ECO:0000313" key="2">
    <source>
        <dbReference type="Proteomes" id="UP000799755"/>
    </source>
</evidence>
<dbReference type="EMBL" id="MU003527">
    <property type="protein sequence ID" value="KAF2465848.1"/>
    <property type="molecule type" value="Genomic_DNA"/>
</dbReference>
<accession>A0ACB6QH07</accession>
<dbReference type="Proteomes" id="UP000799755">
    <property type="component" value="Unassembled WGS sequence"/>
</dbReference>
<comment type="caution">
    <text evidence="1">The sequence shown here is derived from an EMBL/GenBank/DDBJ whole genome shotgun (WGS) entry which is preliminary data.</text>
</comment>
<sequence length="714" mass="79129">MTIPKEEFVITDRLLPAKPLKSSRKRSYLRSCLACSLSWRFGIIAGAICSFLVLIINSALTGWAISTHKIQGGQGTVFEGSCSTSKRLNVVIHLMINIFGTVLLGASNYCIQEINKAHANMTWLDIGVPSYRNLTKISRKRSVLWPVQYLDLLVVNCLHRSYNSALYSSVAANKYYGFIIRERLLDSKESLPNPTADTLFRNAKAGHLEKLTRIECIEAYAQSFQASHGSLFLVINETWAKHPSTQTPYPPNVGDFIDSIRLTVQVGCDMSGWVCETNVSASDITCNRCNRQEMANLKSQNTWPVRGYLIDHCLSERTEEKCKIHFSVHIAVLVIIMNTVKVIIFTSIAWKIREAPLMNIGDAIVSFIKEPDPTTEGMCLMSRDDFEHEKEVQRDGTKLLARSDGYQSFCCKLTDFRSYLLIPDSVVYGAALIVCLFFFLYGLGNVRTFGFTFGFGAADPSSLTAGTGGIIGNTLIANISQTIFSFIYVTYNTILTSLLLAKEWNQYAYHRKGLRVSSKPKGAQRSTYFLQLPYRYGVPFLVVSGTFHWLISQTIFLVSVEAYQSNGAPSLNTVRNQTAVYTYGVDRVPELDILTSGFSVAGLLAVTALAFAALFALIFLGRRSFRPGIPVAGSCSAAISAACHCVEAEPADAIERRLKWGMVREPSNGRGVGHCGFSSLEVRQPVAHQVYAGLSQRRKFPAWQSNIEATTTGT</sequence>
<proteinExistence type="predicted"/>
<reference evidence="1" key="1">
    <citation type="journal article" date="2020" name="Stud. Mycol.">
        <title>101 Dothideomycetes genomes: a test case for predicting lifestyles and emergence of pathogens.</title>
        <authorList>
            <person name="Haridas S."/>
            <person name="Albert R."/>
            <person name="Binder M."/>
            <person name="Bloem J."/>
            <person name="Labutti K."/>
            <person name="Salamov A."/>
            <person name="Andreopoulos B."/>
            <person name="Baker S."/>
            <person name="Barry K."/>
            <person name="Bills G."/>
            <person name="Bluhm B."/>
            <person name="Cannon C."/>
            <person name="Castanera R."/>
            <person name="Culley D."/>
            <person name="Daum C."/>
            <person name="Ezra D."/>
            <person name="Gonzalez J."/>
            <person name="Henrissat B."/>
            <person name="Kuo A."/>
            <person name="Liang C."/>
            <person name="Lipzen A."/>
            <person name="Lutzoni F."/>
            <person name="Magnuson J."/>
            <person name="Mondo S."/>
            <person name="Nolan M."/>
            <person name="Ohm R."/>
            <person name="Pangilinan J."/>
            <person name="Park H.-J."/>
            <person name="Ramirez L."/>
            <person name="Alfaro M."/>
            <person name="Sun H."/>
            <person name="Tritt A."/>
            <person name="Yoshinaga Y."/>
            <person name="Zwiers L.-H."/>
            <person name="Turgeon B."/>
            <person name="Goodwin S."/>
            <person name="Spatafora J."/>
            <person name="Crous P."/>
            <person name="Grigoriev I."/>
        </authorList>
    </citation>
    <scope>NUCLEOTIDE SEQUENCE</scope>
    <source>
        <strain evidence="1">ATCC 200398</strain>
    </source>
</reference>